<feature type="compositionally biased region" description="Polar residues" evidence="1">
    <location>
        <begin position="69"/>
        <end position="79"/>
    </location>
</feature>
<feature type="compositionally biased region" description="Pro residues" evidence="1">
    <location>
        <begin position="295"/>
        <end position="308"/>
    </location>
</feature>
<feature type="compositionally biased region" description="Polar residues" evidence="1">
    <location>
        <begin position="343"/>
        <end position="352"/>
    </location>
</feature>
<evidence type="ECO:0000256" key="1">
    <source>
        <dbReference type="SAM" id="MobiDB-lite"/>
    </source>
</evidence>
<dbReference type="Proteomes" id="UP000235388">
    <property type="component" value="Unassembled WGS sequence"/>
</dbReference>
<organism evidence="2 3">
    <name type="scientific">Puccinia coronata f. sp. avenae</name>
    <dbReference type="NCBI Taxonomy" id="200324"/>
    <lineage>
        <taxon>Eukaryota</taxon>
        <taxon>Fungi</taxon>
        <taxon>Dikarya</taxon>
        <taxon>Basidiomycota</taxon>
        <taxon>Pucciniomycotina</taxon>
        <taxon>Pucciniomycetes</taxon>
        <taxon>Pucciniales</taxon>
        <taxon>Pucciniaceae</taxon>
        <taxon>Puccinia</taxon>
    </lineage>
</organism>
<comment type="caution">
    <text evidence="2">The sequence shown here is derived from an EMBL/GenBank/DDBJ whole genome shotgun (WGS) entry which is preliminary data.</text>
</comment>
<dbReference type="AlphaFoldDB" id="A0A2N5TK56"/>
<feature type="region of interest" description="Disordered" evidence="1">
    <location>
        <begin position="287"/>
        <end position="359"/>
    </location>
</feature>
<protein>
    <submittedName>
        <fullName evidence="2">Uncharacterized protein</fullName>
    </submittedName>
</protein>
<accession>A0A2N5TK56</accession>
<evidence type="ECO:0000313" key="3">
    <source>
        <dbReference type="Proteomes" id="UP000235388"/>
    </source>
</evidence>
<name>A0A2N5TK56_9BASI</name>
<feature type="compositionally biased region" description="Polar residues" evidence="1">
    <location>
        <begin position="243"/>
        <end position="252"/>
    </location>
</feature>
<reference evidence="2 3" key="1">
    <citation type="submission" date="2017-11" db="EMBL/GenBank/DDBJ databases">
        <title>De novo assembly and phasing of dikaryotic genomes from two isolates of Puccinia coronata f. sp. avenae, the causal agent of oat crown rust.</title>
        <authorList>
            <person name="Miller M.E."/>
            <person name="Zhang Y."/>
            <person name="Omidvar V."/>
            <person name="Sperschneider J."/>
            <person name="Schwessinger B."/>
            <person name="Raley C."/>
            <person name="Palmer J.M."/>
            <person name="Garnica D."/>
            <person name="Upadhyaya N."/>
            <person name="Rathjen J."/>
            <person name="Taylor J.M."/>
            <person name="Park R.F."/>
            <person name="Dodds P.N."/>
            <person name="Hirsch C.D."/>
            <person name="Kianian S.F."/>
            <person name="Figueroa M."/>
        </authorList>
    </citation>
    <scope>NUCLEOTIDE SEQUENCE [LARGE SCALE GENOMIC DNA]</scope>
    <source>
        <strain evidence="2">12NC29</strain>
    </source>
</reference>
<feature type="region of interest" description="Disordered" evidence="1">
    <location>
        <begin position="55"/>
        <end position="92"/>
    </location>
</feature>
<proteinExistence type="predicted"/>
<dbReference type="EMBL" id="PGCJ01000579">
    <property type="protein sequence ID" value="PLW25897.1"/>
    <property type="molecule type" value="Genomic_DNA"/>
</dbReference>
<keyword evidence="3" id="KW-1185">Reference proteome</keyword>
<evidence type="ECO:0000313" key="2">
    <source>
        <dbReference type="EMBL" id="PLW25897.1"/>
    </source>
</evidence>
<sequence length="419" mass="45535">MPSHLRNGKDLLFKQRRTAKRAAARDAGRIRQQQQLADLASHFRAPELPLPSAFHGYHKLPNADGPASSVRQSSANNGLSAPGSAVDHPSVLGDQPAAGYTLSPAALKKICRSGEQQQVAGATSSINLSRAIELRPTSDLCATGLSDPASHRSAAGGYPPVGYSLSSDALERLCCAREPQSDAQKLGPDGPLNSQPSGSPRPREIHGHSHTSSGQVHDYLKHPSGPVVPVYQRSAERQHASHENSPSPSSLYPANPSKHVRDPSPGAARPKCVRRKHSYTNKHLCMQQQPSQEPMTPPPSPTATPPATGPLQGSQIQHPTAQEQHHVQLQPPLQSNHHHYAQHPQQNGSQFNPPYPSNRRLRNEQLQEFFNDKLDSLQDIIIGLNSENSSELSDMKNSMRNLEAETFSNMSAMRDQLAE</sequence>
<feature type="region of interest" description="Disordered" evidence="1">
    <location>
        <begin position="180"/>
        <end position="272"/>
    </location>
</feature>
<feature type="compositionally biased region" description="Polar residues" evidence="1">
    <location>
        <begin position="311"/>
        <end position="322"/>
    </location>
</feature>
<gene>
    <name evidence="2" type="ORF">PCANC_27343</name>
</gene>